<dbReference type="CDD" id="cd05262">
    <property type="entry name" value="SDR_a7"/>
    <property type="match status" value="1"/>
</dbReference>
<accession>A0ABW7GPF4</accession>
<comment type="caution">
    <text evidence="2">The sequence shown here is derived from an EMBL/GenBank/DDBJ whole genome shotgun (WGS) entry which is preliminary data.</text>
</comment>
<organism evidence="2 3">
    <name type="scientific">Pelomonas lactea</name>
    <dbReference type="NCBI Taxonomy" id="3299030"/>
    <lineage>
        <taxon>Bacteria</taxon>
        <taxon>Pseudomonadati</taxon>
        <taxon>Pseudomonadota</taxon>
        <taxon>Betaproteobacteria</taxon>
        <taxon>Burkholderiales</taxon>
        <taxon>Sphaerotilaceae</taxon>
        <taxon>Roseateles</taxon>
    </lineage>
</organism>
<dbReference type="PANTHER" id="PTHR48079:SF6">
    <property type="entry name" value="NAD(P)-BINDING DOMAIN-CONTAINING PROTEIN-RELATED"/>
    <property type="match status" value="1"/>
</dbReference>
<feature type="domain" description="NAD-dependent epimerase/dehydratase" evidence="1">
    <location>
        <begin position="3"/>
        <end position="214"/>
    </location>
</feature>
<dbReference type="Gene3D" id="3.40.50.720">
    <property type="entry name" value="NAD(P)-binding Rossmann-like Domain"/>
    <property type="match status" value="1"/>
</dbReference>
<evidence type="ECO:0000259" key="1">
    <source>
        <dbReference type="Pfam" id="PF01370"/>
    </source>
</evidence>
<dbReference type="Pfam" id="PF01370">
    <property type="entry name" value="Epimerase"/>
    <property type="match status" value="1"/>
</dbReference>
<dbReference type="EMBL" id="JBIGHX010000008">
    <property type="protein sequence ID" value="MFG6463852.1"/>
    <property type="molecule type" value="Genomic_DNA"/>
</dbReference>
<sequence length="295" mass="30648">MHVFVTGATGFIGSAIVQELLSHGHRVTGLARSDAAVAALAAAGASAHRGSIDDLDSLKRGAAAADAVIHTAFNHDFSRFAASCEDDRHIVTALGDALAGSGRRLVVTSGTALVAGKTLATETDAPSPHHPRSASEQAVAALVERGVNASLVRLPPSVHDEGDRGFVPLLIGLAREKGLAAFVADGSNRWPAVHRLDAAALFRRVAEAGRAGASYHGAAETGVRFADLTAVIGRRLGVPVQGLAGDAAAAHFGWFHHFAAMDNPTSSDWTQRELGWQPRRPGLLADVDQPGYFSS</sequence>
<proteinExistence type="predicted"/>
<keyword evidence="3" id="KW-1185">Reference proteome</keyword>
<dbReference type="PANTHER" id="PTHR48079">
    <property type="entry name" value="PROTEIN YEEZ"/>
    <property type="match status" value="1"/>
</dbReference>
<dbReference type="InterPro" id="IPR036291">
    <property type="entry name" value="NAD(P)-bd_dom_sf"/>
</dbReference>
<dbReference type="RefSeq" id="WP_394513055.1">
    <property type="nucleotide sequence ID" value="NZ_JBIGHX010000008.1"/>
</dbReference>
<protein>
    <submittedName>
        <fullName evidence="2">SDR family oxidoreductase</fullName>
    </submittedName>
</protein>
<evidence type="ECO:0000313" key="3">
    <source>
        <dbReference type="Proteomes" id="UP001606302"/>
    </source>
</evidence>
<dbReference type="SUPFAM" id="SSF51735">
    <property type="entry name" value="NAD(P)-binding Rossmann-fold domains"/>
    <property type="match status" value="1"/>
</dbReference>
<dbReference type="InterPro" id="IPR001509">
    <property type="entry name" value="Epimerase_deHydtase"/>
</dbReference>
<dbReference type="Proteomes" id="UP001606302">
    <property type="component" value="Unassembled WGS sequence"/>
</dbReference>
<dbReference type="InterPro" id="IPR051783">
    <property type="entry name" value="NAD(P)-dependent_oxidoreduct"/>
</dbReference>
<evidence type="ECO:0000313" key="2">
    <source>
        <dbReference type="EMBL" id="MFG6463852.1"/>
    </source>
</evidence>
<reference evidence="2 3" key="1">
    <citation type="submission" date="2024-08" db="EMBL/GenBank/DDBJ databases">
        <authorList>
            <person name="Lu H."/>
        </authorList>
    </citation>
    <scope>NUCLEOTIDE SEQUENCE [LARGE SCALE GENOMIC DNA]</scope>
    <source>
        <strain evidence="2 3">DXS20W</strain>
    </source>
</reference>
<gene>
    <name evidence="2" type="ORF">ACG04Q_19915</name>
</gene>
<name>A0ABW7GPF4_9BURK</name>